<dbReference type="InterPro" id="IPR029044">
    <property type="entry name" value="Nucleotide-diphossugar_trans"/>
</dbReference>
<evidence type="ECO:0000259" key="1">
    <source>
        <dbReference type="Pfam" id="PF00535"/>
    </source>
</evidence>
<organism evidence="2 3">
    <name type="scientific">Uliginosibacterium paludis</name>
    <dbReference type="NCBI Taxonomy" id="1615952"/>
    <lineage>
        <taxon>Bacteria</taxon>
        <taxon>Pseudomonadati</taxon>
        <taxon>Pseudomonadota</taxon>
        <taxon>Betaproteobacteria</taxon>
        <taxon>Rhodocyclales</taxon>
        <taxon>Zoogloeaceae</taxon>
        <taxon>Uliginosibacterium</taxon>
    </lineage>
</organism>
<dbReference type="PANTHER" id="PTHR43685:SF2">
    <property type="entry name" value="GLYCOSYLTRANSFERASE 2-LIKE DOMAIN-CONTAINING PROTEIN"/>
    <property type="match status" value="1"/>
</dbReference>
<sequence>MAVEILLSTYNGEKFLREQLDSLLAQTYQDWRLVVRDDGSTDATLAILSEYAQSFPARFDLLSDGQRLGAKHSFSALMARSTAPYLAFCDQDDLWMPEKLEVMMNALREQEQLAGEEMPVLVHCDLALVDVGLQPIAPSFWAFQGIRAERNAPEQLLVENTVTGCATLFNRALLAKAQPVPDSAYMHDYWLALVASCCGRIVTLPQALILYRQHGHNTLGAKQMPGLFSLPRGFLNPRLWSVSYTHACNQARALLERMDSMLPAATTKRIRRFADLYDHGWLGRRWTLISTGALPGRLRRRLSLLSRI</sequence>
<dbReference type="SUPFAM" id="SSF53448">
    <property type="entry name" value="Nucleotide-diphospho-sugar transferases"/>
    <property type="match status" value="1"/>
</dbReference>
<dbReference type="RefSeq" id="WP_345924386.1">
    <property type="nucleotide sequence ID" value="NZ_JBDIVF010000001.1"/>
</dbReference>
<reference evidence="2 3" key="1">
    <citation type="submission" date="2024-07" db="EMBL/GenBank/DDBJ databases">
        <title>Uliginosibacterium paludis KCTC:42655.</title>
        <authorList>
            <person name="Kim M.K."/>
        </authorList>
    </citation>
    <scope>NUCLEOTIDE SEQUENCE [LARGE SCALE GENOMIC DNA]</scope>
    <source>
        <strain evidence="2 3">KCTC 42655</strain>
    </source>
</reference>
<dbReference type="CDD" id="cd04196">
    <property type="entry name" value="GT_2_like_d"/>
    <property type="match status" value="1"/>
</dbReference>
<accession>A0ABV2CN24</accession>
<dbReference type="Pfam" id="PF00535">
    <property type="entry name" value="Glycos_transf_2"/>
    <property type="match status" value="1"/>
</dbReference>
<dbReference type="InterPro" id="IPR050834">
    <property type="entry name" value="Glycosyltransf_2"/>
</dbReference>
<protein>
    <submittedName>
        <fullName evidence="2">Glycosyltransferase family 2 protein</fullName>
    </submittedName>
</protein>
<dbReference type="Gene3D" id="3.90.550.10">
    <property type="entry name" value="Spore Coat Polysaccharide Biosynthesis Protein SpsA, Chain A"/>
    <property type="match status" value="1"/>
</dbReference>
<dbReference type="EMBL" id="JBEWLZ010000002">
    <property type="protein sequence ID" value="MET1489207.1"/>
    <property type="molecule type" value="Genomic_DNA"/>
</dbReference>
<evidence type="ECO:0000313" key="2">
    <source>
        <dbReference type="EMBL" id="MET1489207.1"/>
    </source>
</evidence>
<dbReference type="Proteomes" id="UP001548590">
    <property type="component" value="Unassembled WGS sequence"/>
</dbReference>
<keyword evidence="3" id="KW-1185">Reference proteome</keyword>
<comment type="caution">
    <text evidence="2">The sequence shown here is derived from an EMBL/GenBank/DDBJ whole genome shotgun (WGS) entry which is preliminary data.</text>
</comment>
<dbReference type="InterPro" id="IPR001173">
    <property type="entry name" value="Glyco_trans_2-like"/>
</dbReference>
<evidence type="ECO:0000313" key="3">
    <source>
        <dbReference type="Proteomes" id="UP001548590"/>
    </source>
</evidence>
<proteinExistence type="predicted"/>
<feature type="domain" description="Glycosyltransferase 2-like" evidence="1">
    <location>
        <begin position="5"/>
        <end position="110"/>
    </location>
</feature>
<name>A0ABV2CN24_9RHOO</name>
<dbReference type="PANTHER" id="PTHR43685">
    <property type="entry name" value="GLYCOSYLTRANSFERASE"/>
    <property type="match status" value="1"/>
</dbReference>
<gene>
    <name evidence="2" type="ORF">ABVT11_05180</name>
</gene>